<comment type="caution">
    <text evidence="2">The sequence shown here is derived from an EMBL/GenBank/DDBJ whole genome shotgun (WGS) entry which is preliminary data.</text>
</comment>
<evidence type="ECO:0000256" key="1">
    <source>
        <dbReference type="SAM" id="SignalP"/>
    </source>
</evidence>
<dbReference type="AlphaFoldDB" id="A0A366DQ80"/>
<reference evidence="2 3" key="1">
    <citation type="submission" date="2018-06" db="EMBL/GenBank/DDBJ databases">
        <title>Genomic Encyclopedia of Type Strains, Phase IV (KMG-IV): sequencing the most valuable type-strain genomes for metagenomic binning, comparative biology and taxonomic classification.</title>
        <authorList>
            <person name="Goeker M."/>
        </authorList>
    </citation>
    <scope>NUCLEOTIDE SEQUENCE [LARGE SCALE GENOMIC DNA]</scope>
    <source>
        <strain evidence="2 3">DSM 25619</strain>
    </source>
</reference>
<dbReference type="InterPro" id="IPR010642">
    <property type="entry name" value="Invasion_prot_B"/>
</dbReference>
<evidence type="ECO:0000313" key="3">
    <source>
        <dbReference type="Proteomes" id="UP000252893"/>
    </source>
</evidence>
<feature type="signal peptide" evidence="1">
    <location>
        <begin position="1"/>
        <end position="41"/>
    </location>
</feature>
<name>A0A366DQ80_9HYPH</name>
<sequence length="206" mass="22712">MGCRCRIELHAKLIMKKTCIHSTFILAIAVSSFFTLNTAFAQDLAPKYFIKSSEVQLPDGVGWGQYKRTIQPFENWTLICDENLKKKEKVCNLSQIISDASGNQVFCWSLAATANSDPFMILRVLGNTDQKIPLKVKFSGRDTAIDVTYKGCNETVCIAMMPVGPITREHINKGNDVTFAFTEVSGQSLEIVAPLKGLKSGLAGIK</sequence>
<dbReference type="Proteomes" id="UP000252893">
    <property type="component" value="Unassembled WGS sequence"/>
</dbReference>
<dbReference type="Pfam" id="PF06776">
    <property type="entry name" value="IalB"/>
    <property type="match status" value="1"/>
</dbReference>
<accession>A0A366DQ80</accession>
<dbReference type="Gene3D" id="2.60.40.1880">
    <property type="entry name" value="Invasion associated locus B (IalB) protein"/>
    <property type="match status" value="1"/>
</dbReference>
<feature type="chain" id="PRO_5016688391" evidence="1">
    <location>
        <begin position="42"/>
        <end position="206"/>
    </location>
</feature>
<protein>
    <submittedName>
        <fullName evidence="2">Invasion protein IalB</fullName>
    </submittedName>
</protein>
<proteinExistence type="predicted"/>
<organism evidence="2 3">
    <name type="scientific">Pseudochrobactrum asaccharolyticum</name>
    <dbReference type="NCBI Taxonomy" id="354351"/>
    <lineage>
        <taxon>Bacteria</taxon>
        <taxon>Pseudomonadati</taxon>
        <taxon>Pseudomonadota</taxon>
        <taxon>Alphaproteobacteria</taxon>
        <taxon>Hyphomicrobiales</taxon>
        <taxon>Brucellaceae</taxon>
        <taxon>Pseudochrobactrum</taxon>
    </lineage>
</organism>
<evidence type="ECO:0000313" key="2">
    <source>
        <dbReference type="EMBL" id="RBO92251.1"/>
    </source>
</evidence>
<dbReference type="EMBL" id="QNRH01000007">
    <property type="protein sequence ID" value="RBO92251.1"/>
    <property type="molecule type" value="Genomic_DNA"/>
</dbReference>
<gene>
    <name evidence="2" type="ORF">DFR47_107150</name>
</gene>
<keyword evidence="1" id="KW-0732">Signal</keyword>
<keyword evidence="3" id="KW-1185">Reference proteome</keyword>
<dbReference type="InterPro" id="IPR038696">
    <property type="entry name" value="IalB_sf"/>
</dbReference>